<protein>
    <recommendedName>
        <fullName evidence="6 7">Small ribosomal subunit protein uS4</fullName>
    </recommendedName>
</protein>
<evidence type="ECO:0000256" key="3">
    <source>
        <dbReference type="ARBA" id="ARBA00022884"/>
    </source>
</evidence>
<evidence type="ECO:0000256" key="2">
    <source>
        <dbReference type="ARBA" id="ARBA00022730"/>
    </source>
</evidence>
<keyword evidence="4 7" id="KW-0689">Ribosomal protein</keyword>
<reference evidence="11" key="1">
    <citation type="submission" date="2022-10" db="EMBL/GenBank/DDBJ databases">
        <title>Host association and intracellularity evolved multiple times independently in the Rickettsiales.</title>
        <authorList>
            <person name="Castelli M."/>
            <person name="Nardi T."/>
            <person name="Gammuto L."/>
            <person name="Bellinzona G."/>
            <person name="Sabaneyeva E."/>
            <person name="Potekhin A."/>
            <person name="Serra V."/>
            <person name="Petroni G."/>
            <person name="Sassera D."/>
        </authorList>
    </citation>
    <scope>NUCLEOTIDE SEQUENCE [LARGE SCALE GENOMIC DNA]</scope>
    <source>
        <strain evidence="11">US_Bl 11III1</strain>
    </source>
</reference>
<dbReference type="Proteomes" id="UP001325140">
    <property type="component" value="Chromosome"/>
</dbReference>
<evidence type="ECO:0000313" key="11">
    <source>
        <dbReference type="EMBL" id="WPX98005.1"/>
    </source>
</evidence>
<dbReference type="InterPro" id="IPR018079">
    <property type="entry name" value="Ribosomal_uS4_CS"/>
</dbReference>
<evidence type="ECO:0000256" key="5">
    <source>
        <dbReference type="ARBA" id="ARBA00023274"/>
    </source>
</evidence>
<evidence type="ECO:0000256" key="7">
    <source>
        <dbReference type="HAMAP-Rule" id="MF_01306"/>
    </source>
</evidence>
<keyword evidence="2 7" id="KW-0699">rRNA-binding</keyword>
<dbReference type="SMART" id="SM01390">
    <property type="entry name" value="Ribosomal_S4"/>
    <property type="match status" value="1"/>
</dbReference>
<dbReference type="PANTHER" id="PTHR11831">
    <property type="entry name" value="30S 40S RIBOSOMAL PROTEIN"/>
    <property type="match status" value="1"/>
</dbReference>
<proteinExistence type="inferred from homology"/>
<dbReference type="HAMAP" id="MF_01306_B">
    <property type="entry name" value="Ribosomal_uS4_B"/>
    <property type="match status" value="1"/>
</dbReference>
<dbReference type="SUPFAM" id="SSF55174">
    <property type="entry name" value="Alpha-L RNA-binding motif"/>
    <property type="match status" value="1"/>
</dbReference>
<dbReference type="RefSeq" id="WP_323721982.1">
    <property type="nucleotide sequence ID" value="NZ_CP110343.1"/>
</dbReference>
<evidence type="ECO:0000256" key="1">
    <source>
        <dbReference type="ARBA" id="ARBA00007465"/>
    </source>
</evidence>
<dbReference type="PANTHER" id="PTHR11831:SF4">
    <property type="entry name" value="SMALL RIBOSOMAL SUBUNIT PROTEIN US4M"/>
    <property type="match status" value="1"/>
</dbReference>
<dbReference type="Gene3D" id="3.10.290.10">
    <property type="entry name" value="RNA-binding S4 domain"/>
    <property type="match status" value="1"/>
</dbReference>
<dbReference type="GO" id="GO:0005840">
    <property type="term" value="C:ribosome"/>
    <property type="evidence" value="ECO:0007669"/>
    <property type="project" value="UniProtKB-KW"/>
</dbReference>
<evidence type="ECO:0000259" key="10">
    <source>
        <dbReference type="SMART" id="SM01390"/>
    </source>
</evidence>
<dbReference type="NCBIfam" id="NF003717">
    <property type="entry name" value="PRK05327.1"/>
    <property type="match status" value="1"/>
</dbReference>
<dbReference type="EMBL" id="CP110343">
    <property type="protein sequence ID" value="WPX98005.1"/>
    <property type="molecule type" value="Genomic_DNA"/>
</dbReference>
<dbReference type="SMART" id="SM00363">
    <property type="entry name" value="S4"/>
    <property type="match status" value="1"/>
</dbReference>
<feature type="domain" description="Small ribosomal subunit protein uS4 N-terminal" evidence="10">
    <location>
        <begin position="11"/>
        <end position="100"/>
    </location>
</feature>
<keyword evidence="12" id="KW-1185">Reference proteome</keyword>
<gene>
    <name evidence="7" type="primary">rpsD</name>
    <name evidence="11" type="ORF">Fokcrypt_00532</name>
</gene>
<dbReference type="InterPro" id="IPR036986">
    <property type="entry name" value="S4_RNA-bd_sf"/>
</dbReference>
<dbReference type="InterPro" id="IPR005709">
    <property type="entry name" value="Ribosomal_uS4_bac-type"/>
</dbReference>
<dbReference type="Pfam" id="PF01479">
    <property type="entry name" value="S4"/>
    <property type="match status" value="1"/>
</dbReference>
<comment type="function">
    <text evidence="7">With S5 and S12 plays an important role in translational accuracy.</text>
</comment>
<name>A0ABZ0UPF1_9RICK</name>
<accession>A0ABZ0UPF1</accession>
<keyword evidence="5 7" id="KW-0687">Ribonucleoprotein</keyword>
<organism evidence="11 12">
    <name type="scientific">Candidatus Fokinia crypta</name>
    <dbReference type="NCBI Taxonomy" id="1920990"/>
    <lineage>
        <taxon>Bacteria</taxon>
        <taxon>Pseudomonadati</taxon>
        <taxon>Pseudomonadota</taxon>
        <taxon>Alphaproteobacteria</taxon>
        <taxon>Rickettsiales</taxon>
        <taxon>Candidatus Midichloriaceae</taxon>
        <taxon>Candidatus Fokinia</taxon>
    </lineage>
</organism>
<feature type="domain" description="RNA-binding S4" evidence="9">
    <location>
        <begin position="101"/>
        <end position="165"/>
    </location>
</feature>
<dbReference type="PROSITE" id="PS00632">
    <property type="entry name" value="RIBOSOMAL_S4"/>
    <property type="match status" value="1"/>
</dbReference>
<evidence type="ECO:0000256" key="4">
    <source>
        <dbReference type="ARBA" id="ARBA00022980"/>
    </source>
</evidence>
<dbReference type="Pfam" id="PF00163">
    <property type="entry name" value="Ribosomal_S4"/>
    <property type="match status" value="1"/>
</dbReference>
<evidence type="ECO:0000256" key="8">
    <source>
        <dbReference type="RuleBase" id="RU003699"/>
    </source>
</evidence>
<keyword evidence="3 7" id="KW-0694">RNA-binding</keyword>
<comment type="function">
    <text evidence="7">One of the primary rRNA binding proteins, it binds directly to 16S rRNA where it nucleates assembly of the body of the 30S subunit.</text>
</comment>
<evidence type="ECO:0000256" key="6">
    <source>
        <dbReference type="ARBA" id="ARBA00035254"/>
    </source>
</evidence>
<dbReference type="InterPro" id="IPR022801">
    <property type="entry name" value="Ribosomal_uS4"/>
</dbReference>
<dbReference type="InterPro" id="IPR002942">
    <property type="entry name" value="S4_RNA-bd"/>
</dbReference>
<comment type="subunit">
    <text evidence="7">Part of the 30S ribosomal subunit. Contacts protein S5. The interaction surface between S4 and S5 is involved in control of translational fidelity.</text>
</comment>
<comment type="similarity">
    <text evidence="1 7 8">Belongs to the universal ribosomal protein uS4 family.</text>
</comment>
<evidence type="ECO:0000259" key="9">
    <source>
        <dbReference type="SMART" id="SM00363"/>
    </source>
</evidence>
<dbReference type="InterPro" id="IPR001912">
    <property type="entry name" value="Ribosomal_uS4_N"/>
</dbReference>
<sequence length="212" mass="23901">MNIHSDVVTKINTTKCKASRRFGANLTEKADDAYVKRNYPPGMHGRNGYKRSSVYGMQLRAKQMLKAYYCNITEKQFRGIYKKAVKMSGDVGENLIGLLESRLDVVVYRSKYAPTMRAARQLVSHKHVKVNGKYLNVGSAFLRPSDTLELTPKALEMQVVQGALSNEAKVRPSYITFNGADSSVTFIRKPLLAEVPYPMNVDPQLTIELYSR</sequence>
<evidence type="ECO:0000313" key="12">
    <source>
        <dbReference type="Proteomes" id="UP001325140"/>
    </source>
</evidence>
<dbReference type="Gene3D" id="1.10.1050.10">
    <property type="entry name" value="Ribosomal Protein S4 Delta 41, Chain A, domain 1"/>
    <property type="match status" value="1"/>
</dbReference>
<dbReference type="PROSITE" id="PS50889">
    <property type="entry name" value="S4"/>
    <property type="match status" value="1"/>
</dbReference>
<dbReference type="CDD" id="cd00165">
    <property type="entry name" value="S4"/>
    <property type="match status" value="1"/>
</dbReference>
<dbReference type="NCBIfam" id="TIGR01017">
    <property type="entry name" value="rpsD_bact"/>
    <property type="match status" value="1"/>
</dbReference>